<evidence type="ECO:0000256" key="7">
    <source>
        <dbReference type="ARBA" id="ARBA00022801"/>
    </source>
</evidence>
<dbReference type="PANTHER" id="PTHR37984">
    <property type="entry name" value="PROTEIN CBG26694"/>
    <property type="match status" value="1"/>
</dbReference>
<reference evidence="12" key="1">
    <citation type="journal article" date="2019" name="Plant Biotechnol. J.">
        <title>Genome sequencing of the Australian wild diploid species Gossypium australe highlights disease resistance and delayed gland morphogenesis.</title>
        <authorList>
            <person name="Cai Y."/>
            <person name="Cai X."/>
            <person name="Wang Q."/>
            <person name="Wang P."/>
            <person name="Zhang Y."/>
            <person name="Cai C."/>
            <person name="Xu Y."/>
            <person name="Wang K."/>
            <person name="Zhou Z."/>
            <person name="Wang C."/>
            <person name="Geng S."/>
            <person name="Li B."/>
            <person name="Dong Q."/>
            <person name="Hou Y."/>
            <person name="Wang H."/>
            <person name="Ai P."/>
            <person name="Liu Z."/>
            <person name="Yi F."/>
            <person name="Sun M."/>
            <person name="An G."/>
            <person name="Cheng J."/>
            <person name="Zhang Y."/>
            <person name="Shi Q."/>
            <person name="Xie Y."/>
            <person name="Shi X."/>
            <person name="Chang Y."/>
            <person name="Huang F."/>
            <person name="Chen Y."/>
            <person name="Hong S."/>
            <person name="Mi L."/>
            <person name="Sun Q."/>
            <person name="Zhang L."/>
            <person name="Zhou B."/>
            <person name="Peng R."/>
            <person name="Zhang X."/>
            <person name="Liu F."/>
        </authorList>
    </citation>
    <scope>NUCLEOTIDE SEQUENCE [LARGE SCALE GENOMIC DNA]</scope>
    <source>
        <strain evidence="12">cv. PA1801</strain>
    </source>
</reference>
<evidence type="ECO:0000256" key="4">
    <source>
        <dbReference type="ARBA" id="ARBA00022695"/>
    </source>
</evidence>
<dbReference type="GO" id="GO:0006508">
    <property type="term" value="P:proteolysis"/>
    <property type="evidence" value="ECO:0007669"/>
    <property type="project" value="UniProtKB-KW"/>
</dbReference>
<dbReference type="Gene3D" id="3.30.420.10">
    <property type="entry name" value="Ribonuclease H-like superfamily/Ribonuclease H"/>
    <property type="match status" value="1"/>
</dbReference>
<dbReference type="Gene3D" id="2.40.70.10">
    <property type="entry name" value="Acid Proteases"/>
    <property type="match status" value="1"/>
</dbReference>
<name>A0A5B6UWW0_9ROSI</name>
<dbReference type="GO" id="GO:0003964">
    <property type="term" value="F:RNA-directed DNA polymerase activity"/>
    <property type="evidence" value="ECO:0007669"/>
    <property type="project" value="UniProtKB-KW"/>
</dbReference>
<dbReference type="SUPFAM" id="SSF56672">
    <property type="entry name" value="DNA/RNA polymerases"/>
    <property type="match status" value="1"/>
</dbReference>
<evidence type="ECO:0000256" key="1">
    <source>
        <dbReference type="ARBA" id="ARBA00012493"/>
    </source>
</evidence>
<evidence type="ECO:0000256" key="9">
    <source>
        <dbReference type="SAM" id="MobiDB-lite"/>
    </source>
</evidence>
<evidence type="ECO:0000256" key="8">
    <source>
        <dbReference type="ARBA" id="ARBA00022918"/>
    </source>
</evidence>
<dbReference type="InterPro" id="IPR043128">
    <property type="entry name" value="Rev_trsase/Diguanyl_cyclase"/>
</dbReference>
<dbReference type="GO" id="GO:0008233">
    <property type="term" value="F:peptidase activity"/>
    <property type="evidence" value="ECO:0007669"/>
    <property type="project" value="UniProtKB-KW"/>
</dbReference>
<dbReference type="AlphaFoldDB" id="A0A5B6UWW0"/>
<feature type="domain" description="Integrase catalytic" evidence="10">
    <location>
        <begin position="509"/>
        <end position="668"/>
    </location>
</feature>
<dbReference type="EMBL" id="SMMG02000009">
    <property type="protein sequence ID" value="KAA3461993.1"/>
    <property type="molecule type" value="Genomic_DNA"/>
</dbReference>
<dbReference type="PROSITE" id="PS50994">
    <property type="entry name" value="INTEGRASE"/>
    <property type="match status" value="1"/>
</dbReference>
<dbReference type="Pfam" id="PF24626">
    <property type="entry name" value="SH3_Tf2-1"/>
    <property type="match status" value="1"/>
</dbReference>
<dbReference type="CDD" id="cd09274">
    <property type="entry name" value="RNase_HI_RT_Ty3"/>
    <property type="match status" value="1"/>
</dbReference>
<dbReference type="Pfam" id="PF08284">
    <property type="entry name" value="RVP_2"/>
    <property type="match status" value="1"/>
</dbReference>
<comment type="caution">
    <text evidence="11">The sequence shown here is derived from an EMBL/GenBank/DDBJ whole genome shotgun (WGS) entry which is preliminary data.</text>
</comment>
<dbReference type="InterPro" id="IPR050951">
    <property type="entry name" value="Retrovirus_Pol_polyprotein"/>
</dbReference>
<dbReference type="EC" id="2.7.7.49" evidence="1"/>
<dbReference type="Proteomes" id="UP000325315">
    <property type="component" value="Unassembled WGS sequence"/>
</dbReference>
<keyword evidence="5" id="KW-0540">Nuclease</keyword>
<dbReference type="GO" id="GO:0004519">
    <property type="term" value="F:endonuclease activity"/>
    <property type="evidence" value="ECO:0007669"/>
    <property type="project" value="UniProtKB-KW"/>
</dbReference>
<keyword evidence="8" id="KW-0695">RNA-directed DNA polymerase</keyword>
<feature type="region of interest" description="Disordered" evidence="9">
    <location>
        <begin position="53"/>
        <end position="79"/>
    </location>
</feature>
<dbReference type="GO" id="GO:0003676">
    <property type="term" value="F:nucleic acid binding"/>
    <property type="evidence" value="ECO:0007669"/>
    <property type="project" value="InterPro"/>
</dbReference>
<dbReference type="FunFam" id="3.10.10.10:FF:000007">
    <property type="entry name" value="Retrovirus-related Pol polyprotein from transposon 17.6-like Protein"/>
    <property type="match status" value="1"/>
</dbReference>
<proteinExistence type="predicted"/>
<dbReference type="PANTHER" id="PTHR37984:SF15">
    <property type="entry name" value="INTEGRASE CATALYTIC DOMAIN-CONTAINING PROTEIN"/>
    <property type="match status" value="1"/>
</dbReference>
<dbReference type="CDD" id="cd00303">
    <property type="entry name" value="retropepsin_like"/>
    <property type="match status" value="1"/>
</dbReference>
<dbReference type="InterPro" id="IPR043502">
    <property type="entry name" value="DNA/RNA_pol_sf"/>
</dbReference>
<gene>
    <name evidence="11" type="ORF">EPI10_028521</name>
</gene>
<keyword evidence="12" id="KW-1185">Reference proteome</keyword>
<dbReference type="GO" id="GO:0015074">
    <property type="term" value="P:DNA integration"/>
    <property type="evidence" value="ECO:0007669"/>
    <property type="project" value="InterPro"/>
</dbReference>
<keyword evidence="4" id="KW-0548">Nucleotidyltransferase</keyword>
<dbReference type="SUPFAM" id="SSF53098">
    <property type="entry name" value="Ribonuclease H-like"/>
    <property type="match status" value="1"/>
</dbReference>
<keyword evidence="3" id="KW-0808">Transferase</keyword>
<dbReference type="InterPro" id="IPR056924">
    <property type="entry name" value="SH3_Tf2-1"/>
</dbReference>
<evidence type="ECO:0000313" key="12">
    <source>
        <dbReference type="Proteomes" id="UP000325315"/>
    </source>
</evidence>
<protein>
    <recommendedName>
        <fullName evidence="1">RNA-directed DNA polymerase</fullName>
        <ecNumber evidence="1">2.7.7.49</ecNumber>
    </recommendedName>
</protein>
<evidence type="ECO:0000256" key="5">
    <source>
        <dbReference type="ARBA" id="ARBA00022722"/>
    </source>
</evidence>
<dbReference type="InterPro" id="IPR012337">
    <property type="entry name" value="RNaseH-like_sf"/>
</dbReference>
<dbReference type="Pfam" id="PF17917">
    <property type="entry name" value="RT_RNaseH"/>
    <property type="match status" value="1"/>
</dbReference>
<keyword evidence="6" id="KW-0255">Endonuclease</keyword>
<sequence length="806" mass="92688">MLQLDSRIEIRISSIQYLKLKPLLSQVLVVLDRTDQNVHSTVDVISLSRDGRGVRLGNAPSRGRPQKNPGSGASSKGVPRYSTVRLEGKAPARTYAICADEEASSLDLITGTFSLHDIFVVAWINPGSTYSYVCMKLVFSMNMHVESTEFVVKVSNPLGKHVLVDQVCRNCPLTISGHCFLANLMLLLFDEFDVILGMDWLAANDVIVNCGRKFIEQKCENRDIVRVESVSEVKIESVPVVYEYPDVFLEELRGLPPTREVEFGIELVPGTASISVAPYRMAPLELKELKVQLQKLTDKGFLRPSYSPWGDLILFGATVFSMIDLRSGYYQLRVKEQDVPKTAIRMRYGHYEFLVMPFGLTNAPVVYMDLMNCIFRPCLDKFVVVFIDDVLIYSRDETEHAGILHDFYTDDELAAIVFALKIWRHNLYGENCRVFTDHKSLKYLMTQKDLNLRQRRWLELIKDYELIIDYHRGKANVVTDALSRNSLFVLRAMNTQLYVTDDGSVIAELRARPMRPIVVVCLSIRLKPKKKDDVWVVVDRLTMSAHFIPVHTDYPLEKLADLYVSRIVRLHKVPLSTISDRDPRFTSRYWKKLQEALGTKLNFSTAFHLQTDGQSERLIQILEDKLRCCILKFQGSWEQYLLLVEFAYNNRYQSSLKMAPYEALYGHLKRKEIEFLVGDKVFLKVSPWKKVLRFGKKGIPSPRFIGPYEMTERIGPVACRLALPSELETIHDVFHVSMLRRYRSDPSHVISPAEVEIRPDMTYGEKLVKILDREVKKLRNKSIALVKVLWHRQGVEEATWEPEETM</sequence>
<evidence type="ECO:0000256" key="3">
    <source>
        <dbReference type="ARBA" id="ARBA00022679"/>
    </source>
</evidence>
<dbReference type="Gene3D" id="3.30.70.270">
    <property type="match status" value="1"/>
</dbReference>
<dbReference type="Pfam" id="PF00078">
    <property type="entry name" value="RVT_1"/>
    <property type="match status" value="1"/>
</dbReference>
<dbReference type="Gene3D" id="3.10.10.10">
    <property type="entry name" value="HIV Type 1 Reverse Transcriptase, subunit A, domain 1"/>
    <property type="match status" value="2"/>
</dbReference>
<keyword evidence="7" id="KW-0378">Hydrolase</keyword>
<dbReference type="InterPro" id="IPR000477">
    <property type="entry name" value="RT_dom"/>
</dbReference>
<evidence type="ECO:0000256" key="2">
    <source>
        <dbReference type="ARBA" id="ARBA00022670"/>
    </source>
</evidence>
<dbReference type="SUPFAM" id="SSF54160">
    <property type="entry name" value="Chromo domain-like"/>
    <property type="match status" value="1"/>
</dbReference>
<evidence type="ECO:0000256" key="6">
    <source>
        <dbReference type="ARBA" id="ARBA00022759"/>
    </source>
</evidence>
<dbReference type="InterPro" id="IPR036397">
    <property type="entry name" value="RNaseH_sf"/>
</dbReference>
<organism evidence="11 12">
    <name type="scientific">Gossypium australe</name>
    <dbReference type="NCBI Taxonomy" id="47621"/>
    <lineage>
        <taxon>Eukaryota</taxon>
        <taxon>Viridiplantae</taxon>
        <taxon>Streptophyta</taxon>
        <taxon>Embryophyta</taxon>
        <taxon>Tracheophyta</taxon>
        <taxon>Spermatophyta</taxon>
        <taxon>Magnoliopsida</taxon>
        <taxon>eudicotyledons</taxon>
        <taxon>Gunneridae</taxon>
        <taxon>Pentapetalae</taxon>
        <taxon>rosids</taxon>
        <taxon>malvids</taxon>
        <taxon>Malvales</taxon>
        <taxon>Malvaceae</taxon>
        <taxon>Malvoideae</taxon>
        <taxon>Gossypium</taxon>
    </lineage>
</organism>
<dbReference type="InterPro" id="IPR016197">
    <property type="entry name" value="Chromo-like_dom_sf"/>
</dbReference>
<keyword evidence="2" id="KW-0645">Protease</keyword>
<evidence type="ECO:0000313" key="11">
    <source>
        <dbReference type="EMBL" id="KAA3461993.1"/>
    </source>
</evidence>
<dbReference type="CDD" id="cd01647">
    <property type="entry name" value="RT_LTR"/>
    <property type="match status" value="1"/>
</dbReference>
<accession>A0A5B6UWW0</accession>
<dbReference type="InterPro" id="IPR001584">
    <property type="entry name" value="Integrase_cat-core"/>
</dbReference>
<evidence type="ECO:0000259" key="10">
    <source>
        <dbReference type="PROSITE" id="PS50994"/>
    </source>
</evidence>
<dbReference type="InterPro" id="IPR021109">
    <property type="entry name" value="Peptidase_aspartic_dom_sf"/>
</dbReference>
<dbReference type="InterPro" id="IPR041373">
    <property type="entry name" value="RT_RNaseH"/>
</dbReference>